<keyword evidence="6" id="KW-1185">Reference proteome</keyword>
<organism evidence="5 6">
    <name type="scientific">Rhizoclosmatium globosum</name>
    <dbReference type="NCBI Taxonomy" id="329046"/>
    <lineage>
        <taxon>Eukaryota</taxon>
        <taxon>Fungi</taxon>
        <taxon>Fungi incertae sedis</taxon>
        <taxon>Chytridiomycota</taxon>
        <taxon>Chytridiomycota incertae sedis</taxon>
        <taxon>Chytridiomycetes</taxon>
        <taxon>Chytridiales</taxon>
        <taxon>Chytriomycetaceae</taxon>
        <taxon>Rhizoclosmatium</taxon>
    </lineage>
</organism>
<dbReference type="PANTHER" id="PTHR16038:SF4">
    <property type="entry name" value="WD REPEAT-CONTAINING PROTEIN 74"/>
    <property type="match status" value="1"/>
</dbReference>
<feature type="compositionally biased region" description="Acidic residues" evidence="4">
    <location>
        <begin position="403"/>
        <end position="421"/>
    </location>
</feature>
<dbReference type="GO" id="GO:0042273">
    <property type="term" value="P:ribosomal large subunit biogenesis"/>
    <property type="evidence" value="ECO:0007669"/>
    <property type="project" value="InterPro"/>
</dbReference>
<dbReference type="InterPro" id="IPR001680">
    <property type="entry name" value="WD40_rpt"/>
</dbReference>
<comment type="subunit">
    <text evidence="2">Component of the pre-66S ribosomal particle.</text>
</comment>
<dbReference type="SUPFAM" id="SSF50978">
    <property type="entry name" value="WD40 repeat-like"/>
    <property type="match status" value="1"/>
</dbReference>
<evidence type="ECO:0000256" key="2">
    <source>
        <dbReference type="ARBA" id="ARBA00011187"/>
    </source>
</evidence>
<name>A0A1Y2D355_9FUNG</name>
<dbReference type="STRING" id="329046.A0A1Y2D355"/>
<evidence type="ECO:0000256" key="1">
    <source>
        <dbReference type="ARBA" id="ARBA00007861"/>
    </source>
</evidence>
<reference evidence="5 6" key="1">
    <citation type="submission" date="2016-07" db="EMBL/GenBank/DDBJ databases">
        <title>Pervasive Adenine N6-methylation of Active Genes in Fungi.</title>
        <authorList>
            <consortium name="DOE Joint Genome Institute"/>
            <person name="Mondo S.J."/>
            <person name="Dannebaum R.O."/>
            <person name="Kuo R.C."/>
            <person name="Labutti K."/>
            <person name="Haridas S."/>
            <person name="Kuo A."/>
            <person name="Salamov A."/>
            <person name="Ahrendt S.R."/>
            <person name="Lipzen A."/>
            <person name="Sullivan W."/>
            <person name="Andreopoulos W.B."/>
            <person name="Clum A."/>
            <person name="Lindquist E."/>
            <person name="Daum C."/>
            <person name="Ramamoorthy G.K."/>
            <person name="Gryganskyi A."/>
            <person name="Culley D."/>
            <person name="Magnuson J.K."/>
            <person name="James T.Y."/>
            <person name="O'Malley M.A."/>
            <person name="Stajich J.E."/>
            <person name="Spatafora J.W."/>
            <person name="Visel A."/>
            <person name="Grigoriev I.V."/>
        </authorList>
    </citation>
    <scope>NUCLEOTIDE SEQUENCE [LARGE SCALE GENOMIC DNA]</scope>
    <source>
        <strain evidence="5 6">JEL800</strain>
    </source>
</reference>
<dbReference type="Proteomes" id="UP000193642">
    <property type="component" value="Unassembled WGS sequence"/>
</dbReference>
<dbReference type="GO" id="GO:0005730">
    <property type="term" value="C:nucleolus"/>
    <property type="evidence" value="ECO:0007669"/>
    <property type="project" value="InterPro"/>
</dbReference>
<evidence type="ECO:0000256" key="3">
    <source>
        <dbReference type="ARBA" id="ARBA00014234"/>
    </source>
</evidence>
<evidence type="ECO:0000313" key="6">
    <source>
        <dbReference type="Proteomes" id="UP000193642"/>
    </source>
</evidence>
<dbReference type="SMART" id="SM00320">
    <property type="entry name" value="WD40"/>
    <property type="match status" value="3"/>
</dbReference>
<feature type="compositionally biased region" description="Acidic residues" evidence="4">
    <location>
        <begin position="428"/>
        <end position="444"/>
    </location>
</feature>
<dbReference type="InterPro" id="IPR037379">
    <property type="entry name" value="WDR74/Nsa1"/>
</dbReference>
<evidence type="ECO:0000313" key="5">
    <source>
        <dbReference type="EMBL" id="ORY53723.1"/>
    </source>
</evidence>
<evidence type="ECO:0000256" key="4">
    <source>
        <dbReference type="SAM" id="MobiDB-lite"/>
    </source>
</evidence>
<dbReference type="GO" id="GO:0030687">
    <property type="term" value="C:preribosome, large subunit precursor"/>
    <property type="evidence" value="ECO:0007669"/>
    <property type="project" value="TreeGrafter"/>
</dbReference>
<comment type="similarity">
    <text evidence="1">Belongs to the NSA1 family.</text>
</comment>
<proteinExistence type="inferred from homology"/>
<dbReference type="EMBL" id="MCGO01000001">
    <property type="protein sequence ID" value="ORY53723.1"/>
    <property type="molecule type" value="Genomic_DNA"/>
</dbReference>
<dbReference type="InterPro" id="IPR036322">
    <property type="entry name" value="WD40_repeat_dom_sf"/>
</dbReference>
<protein>
    <recommendedName>
        <fullName evidence="3">Ribosome biogenesis protein NSA1</fullName>
    </recommendedName>
</protein>
<dbReference type="Gene3D" id="2.130.10.10">
    <property type="entry name" value="YVTN repeat-like/Quinoprotein amine dehydrogenase"/>
    <property type="match status" value="1"/>
</dbReference>
<comment type="caution">
    <text evidence="5">The sequence shown here is derived from an EMBL/GenBank/DDBJ whole genome shotgun (WGS) entry which is preliminary data.</text>
</comment>
<dbReference type="InterPro" id="IPR015943">
    <property type="entry name" value="WD40/YVTN_repeat-like_dom_sf"/>
</dbReference>
<feature type="region of interest" description="Disordered" evidence="4">
    <location>
        <begin position="25"/>
        <end position="48"/>
    </location>
</feature>
<sequence>MRIIVGDEVGLIKRITFSVPASGAAVDAKDKDKDKRRKKDKANEKAPAFATSPLVESQNRAKAVDALAFAKNKSKVVAATKDGHVQVFDIDSGSIDTQFRLFEPVPQKASVAGNRAREEEHFVGLFEANGTIITCTNKGNVNYNAPLAFLATNPSADPLPTFKGSVDQDALTVMKVFPESPDYFATAGAEREVCLWRVVKDESGTAKLESVWKAKNVANDHLDLRVPVHVTDLQFLPPPAEYKAPEGSGVKPTRIAMVSLHKHFRVYNVYEGKRRPVLSVIVGDMPAKRLAVTEDGSEAIVTDTTGSAIHISTATGDRLGAFKGFQGAVTSIECVNETVNEDVRKLIVTAGIDRMLRIFLRDGKRTLLHKIYLKHRLHAILIDESFVPPSAQKSKKKPRIEKDGDDEGKEEEEEEEENDEDFFARMQEDDEDDEEVGDNDEEEIAPPPKKKSAPVKPKKRKISS</sequence>
<accession>A0A1Y2D355</accession>
<gene>
    <name evidence="5" type="ORF">BCR33DRAFT_711082</name>
</gene>
<dbReference type="OrthoDB" id="18388at2759"/>
<feature type="compositionally biased region" description="Basic residues" evidence="4">
    <location>
        <begin position="448"/>
        <end position="464"/>
    </location>
</feature>
<feature type="region of interest" description="Disordered" evidence="4">
    <location>
        <begin position="390"/>
        <end position="464"/>
    </location>
</feature>
<dbReference type="CDD" id="cd22857">
    <property type="entry name" value="WDR74"/>
    <property type="match status" value="1"/>
</dbReference>
<dbReference type="AlphaFoldDB" id="A0A1Y2D355"/>
<dbReference type="PANTHER" id="PTHR16038">
    <property type="entry name" value="NOP SEVEN ASSOCIATED PROTEIN 1"/>
    <property type="match status" value="1"/>
</dbReference>